<dbReference type="InterPro" id="IPR021109">
    <property type="entry name" value="Peptidase_aspartic_dom_sf"/>
</dbReference>
<evidence type="ECO:0000256" key="3">
    <source>
        <dbReference type="ARBA" id="ARBA00022695"/>
    </source>
</evidence>
<dbReference type="EMBL" id="JARYMX010000006">
    <property type="protein sequence ID" value="KAJ9543661.1"/>
    <property type="molecule type" value="Genomic_DNA"/>
</dbReference>
<dbReference type="InterPro" id="IPR001584">
    <property type="entry name" value="Integrase_cat-core"/>
</dbReference>
<dbReference type="InterPro" id="IPR036397">
    <property type="entry name" value="RNaseH_sf"/>
</dbReference>
<dbReference type="Pfam" id="PF17921">
    <property type="entry name" value="Integrase_H2C2"/>
    <property type="match status" value="1"/>
</dbReference>
<dbReference type="InterPro" id="IPR043128">
    <property type="entry name" value="Rev_trsase/Diguanyl_cyclase"/>
</dbReference>
<dbReference type="PANTHER" id="PTHR37984">
    <property type="entry name" value="PROTEIN CBG26694"/>
    <property type="match status" value="1"/>
</dbReference>
<dbReference type="PROSITE" id="PS50994">
    <property type="entry name" value="INTEGRASE"/>
    <property type="match status" value="1"/>
</dbReference>
<organism evidence="10 11">
    <name type="scientific">Centaurea solstitialis</name>
    <name type="common">yellow star-thistle</name>
    <dbReference type="NCBI Taxonomy" id="347529"/>
    <lineage>
        <taxon>Eukaryota</taxon>
        <taxon>Viridiplantae</taxon>
        <taxon>Streptophyta</taxon>
        <taxon>Embryophyta</taxon>
        <taxon>Tracheophyta</taxon>
        <taxon>Spermatophyta</taxon>
        <taxon>Magnoliopsida</taxon>
        <taxon>eudicotyledons</taxon>
        <taxon>Gunneridae</taxon>
        <taxon>Pentapetalae</taxon>
        <taxon>asterids</taxon>
        <taxon>campanulids</taxon>
        <taxon>Asterales</taxon>
        <taxon>Asteraceae</taxon>
        <taxon>Carduoideae</taxon>
        <taxon>Cardueae</taxon>
        <taxon>Centaureinae</taxon>
        <taxon>Centaurea</taxon>
    </lineage>
</organism>
<dbReference type="InterPro" id="IPR041373">
    <property type="entry name" value="RT_RNaseH"/>
</dbReference>
<dbReference type="Pfam" id="PF00078">
    <property type="entry name" value="RVT_1"/>
    <property type="match status" value="1"/>
</dbReference>
<keyword evidence="2" id="KW-0808">Transferase</keyword>
<dbReference type="Gene3D" id="1.10.340.70">
    <property type="match status" value="1"/>
</dbReference>
<dbReference type="Gene3D" id="3.30.70.270">
    <property type="match status" value="2"/>
</dbReference>
<feature type="compositionally biased region" description="Polar residues" evidence="8">
    <location>
        <begin position="365"/>
        <end position="376"/>
    </location>
</feature>
<evidence type="ECO:0000256" key="7">
    <source>
        <dbReference type="ARBA" id="ARBA00022918"/>
    </source>
</evidence>
<dbReference type="GO" id="GO:0004519">
    <property type="term" value="F:endonuclease activity"/>
    <property type="evidence" value="ECO:0007669"/>
    <property type="project" value="UniProtKB-KW"/>
</dbReference>
<dbReference type="Gene3D" id="3.30.420.10">
    <property type="entry name" value="Ribonuclease H-like superfamily/Ribonuclease H"/>
    <property type="match status" value="1"/>
</dbReference>
<feature type="region of interest" description="Disordered" evidence="8">
    <location>
        <begin position="365"/>
        <end position="439"/>
    </location>
</feature>
<keyword evidence="4" id="KW-0540">Nuclease</keyword>
<dbReference type="InterPro" id="IPR012337">
    <property type="entry name" value="RNaseH-like_sf"/>
</dbReference>
<dbReference type="InterPro" id="IPR050951">
    <property type="entry name" value="Retrovirus_Pol_polyprotein"/>
</dbReference>
<evidence type="ECO:0000313" key="10">
    <source>
        <dbReference type="EMBL" id="KAJ9543661.1"/>
    </source>
</evidence>
<proteinExistence type="predicted"/>
<feature type="compositionally biased region" description="Polar residues" evidence="8">
    <location>
        <begin position="410"/>
        <end position="422"/>
    </location>
</feature>
<gene>
    <name evidence="10" type="ORF">OSB04_023368</name>
</gene>
<keyword evidence="6" id="KW-0378">Hydrolase</keyword>
<dbReference type="FunFam" id="3.10.20.370:FF:000001">
    <property type="entry name" value="Retrovirus-related Pol polyprotein from transposon 17.6-like protein"/>
    <property type="match status" value="1"/>
</dbReference>
<dbReference type="CDD" id="cd00303">
    <property type="entry name" value="retropepsin_like"/>
    <property type="match status" value="1"/>
</dbReference>
<evidence type="ECO:0000256" key="8">
    <source>
        <dbReference type="SAM" id="MobiDB-lite"/>
    </source>
</evidence>
<dbReference type="GO" id="GO:0003676">
    <property type="term" value="F:nucleic acid binding"/>
    <property type="evidence" value="ECO:0007669"/>
    <property type="project" value="InterPro"/>
</dbReference>
<name>A0AA38SXD5_9ASTR</name>
<reference evidence="10" key="1">
    <citation type="submission" date="2023-03" db="EMBL/GenBank/DDBJ databases">
        <title>Chromosome-scale reference genome and RAD-based genetic map of yellow starthistle (Centaurea solstitialis) reveal putative structural variation and QTLs associated with invader traits.</title>
        <authorList>
            <person name="Reatini B."/>
            <person name="Cang F.A."/>
            <person name="Jiang Q."/>
            <person name="Mckibben M.T.W."/>
            <person name="Barker M.S."/>
            <person name="Rieseberg L.H."/>
            <person name="Dlugosch K.M."/>
        </authorList>
    </citation>
    <scope>NUCLEOTIDE SEQUENCE</scope>
    <source>
        <strain evidence="10">CAN-66</strain>
        <tissue evidence="10">Leaf</tissue>
    </source>
</reference>
<keyword evidence="3" id="KW-0548">Nucleotidyltransferase</keyword>
<dbReference type="SUPFAM" id="SSF53098">
    <property type="entry name" value="Ribonuclease H-like"/>
    <property type="match status" value="1"/>
</dbReference>
<dbReference type="Pfam" id="PF03732">
    <property type="entry name" value="Retrotrans_gag"/>
    <property type="match status" value="1"/>
</dbReference>
<dbReference type="GO" id="GO:0016787">
    <property type="term" value="F:hydrolase activity"/>
    <property type="evidence" value="ECO:0007669"/>
    <property type="project" value="UniProtKB-KW"/>
</dbReference>
<dbReference type="Gene3D" id="2.40.70.10">
    <property type="entry name" value="Acid Proteases"/>
    <property type="match status" value="1"/>
</dbReference>
<dbReference type="SUPFAM" id="SSF56672">
    <property type="entry name" value="DNA/RNA polymerases"/>
    <property type="match status" value="1"/>
</dbReference>
<dbReference type="Pfam" id="PF00665">
    <property type="entry name" value="rve"/>
    <property type="match status" value="1"/>
</dbReference>
<evidence type="ECO:0000256" key="6">
    <source>
        <dbReference type="ARBA" id="ARBA00022801"/>
    </source>
</evidence>
<dbReference type="FunFam" id="3.30.70.270:FF:000020">
    <property type="entry name" value="Transposon Tf2-6 polyprotein-like Protein"/>
    <property type="match status" value="1"/>
</dbReference>
<evidence type="ECO:0000313" key="11">
    <source>
        <dbReference type="Proteomes" id="UP001172457"/>
    </source>
</evidence>
<protein>
    <recommendedName>
        <fullName evidence="1">RNA-directed DNA polymerase</fullName>
        <ecNumber evidence="1">2.7.7.49</ecNumber>
    </recommendedName>
</protein>
<dbReference type="GO" id="GO:0015074">
    <property type="term" value="P:DNA integration"/>
    <property type="evidence" value="ECO:0007669"/>
    <property type="project" value="InterPro"/>
</dbReference>
<keyword evidence="5" id="KW-0255">Endonuclease</keyword>
<evidence type="ECO:0000256" key="2">
    <source>
        <dbReference type="ARBA" id="ARBA00022679"/>
    </source>
</evidence>
<dbReference type="CDD" id="cd09274">
    <property type="entry name" value="RNase_HI_RT_Ty3"/>
    <property type="match status" value="1"/>
</dbReference>
<evidence type="ECO:0000259" key="9">
    <source>
        <dbReference type="PROSITE" id="PS50994"/>
    </source>
</evidence>
<dbReference type="InterPro" id="IPR000477">
    <property type="entry name" value="RT_dom"/>
</dbReference>
<dbReference type="PANTHER" id="PTHR37984:SF5">
    <property type="entry name" value="PROTEIN NYNRIN-LIKE"/>
    <property type="match status" value="1"/>
</dbReference>
<dbReference type="GO" id="GO:0003964">
    <property type="term" value="F:RNA-directed DNA polymerase activity"/>
    <property type="evidence" value="ECO:0007669"/>
    <property type="project" value="UniProtKB-KW"/>
</dbReference>
<keyword evidence="7" id="KW-0695">RNA-directed DNA polymerase</keyword>
<dbReference type="EC" id="2.7.7.49" evidence="1"/>
<evidence type="ECO:0000256" key="1">
    <source>
        <dbReference type="ARBA" id="ARBA00012493"/>
    </source>
</evidence>
<feature type="compositionally biased region" description="Low complexity" evidence="8">
    <location>
        <begin position="423"/>
        <end position="435"/>
    </location>
</feature>
<accession>A0AA38SXD5</accession>
<dbReference type="Pfam" id="PF17917">
    <property type="entry name" value="RT_RNaseH"/>
    <property type="match status" value="1"/>
</dbReference>
<dbReference type="Proteomes" id="UP001172457">
    <property type="component" value="Chromosome 6"/>
</dbReference>
<feature type="region of interest" description="Disordered" evidence="8">
    <location>
        <begin position="549"/>
        <end position="577"/>
    </location>
</feature>
<dbReference type="Pfam" id="PF13650">
    <property type="entry name" value="Asp_protease_2"/>
    <property type="match status" value="1"/>
</dbReference>
<comment type="caution">
    <text evidence="10">The sequence shown here is derived from an EMBL/GenBank/DDBJ whole genome shotgun (WGS) entry which is preliminary data.</text>
</comment>
<feature type="compositionally biased region" description="Low complexity" evidence="8">
    <location>
        <begin position="395"/>
        <end position="409"/>
    </location>
</feature>
<keyword evidence="11" id="KW-1185">Reference proteome</keyword>
<evidence type="ECO:0000256" key="5">
    <source>
        <dbReference type="ARBA" id="ARBA00022759"/>
    </source>
</evidence>
<feature type="domain" description="Integrase catalytic" evidence="9">
    <location>
        <begin position="1524"/>
        <end position="1691"/>
    </location>
</feature>
<dbReference type="InterPro" id="IPR041588">
    <property type="entry name" value="Integrase_H2C2"/>
</dbReference>
<dbReference type="InterPro" id="IPR005162">
    <property type="entry name" value="Retrotrans_gag_dom"/>
</dbReference>
<evidence type="ECO:0000256" key="4">
    <source>
        <dbReference type="ARBA" id="ARBA00022722"/>
    </source>
</evidence>
<dbReference type="InterPro" id="IPR043502">
    <property type="entry name" value="DNA/RNA_pol_sf"/>
</dbReference>
<sequence>MLRKQKEPLLEIDPEIEKTFRKRRRGKKKSQPSVEPVVVPTAIMADLPPPVETTVHIADDKDRKIRDYATPGADQFASGIPRPDANNRFELKPVMFQMLQTMGQFGGSTVEDPHAHLKSFLEVADSFHIPGVAEDAVRLRLFPFTLRDRAKAWINSFRPNSLISWKVLAEKFLQKYFPPTRNVKLRNEIILFRQGEDETVSDAWERFKELLRQCLHHGIPHCIQLETFYNGLSNAAKLILDATAGGAFTTQTYNEGYQVLEKVANNNTDWSNPRELTPKINPTESDALKAMNAQLAALTKLVLNGNRQQVNSAVATPQVPDVCTYCGENHIFDFCPGNPEAVNVIGTHNRDSPFSQTYNANWRNHPNFSWRDNQGSYPPGMNQGPNRAARPPFNQQSHYHQGQSSHFQSAHTPSGHSAQNFHQGQSPQNFQQRQQPALEAPPSLESVLKGFMNQTQAAMRNFETQLGQLATEVKNRPQGSLPSDTEHPKREGKEQVKMISLRSADNLYDVVVESEPTLVDLEPTVTTVPFSTVPTPDPTEVNIPLGVTTPVTDHPLPPEPQKSAFKRKTTEDTSNSVPKKVQFDLQNLPFPQRVKPKNVDDQFKKFLDVFKQLHINIPLVEALEQMPSYVKFLKDILNKKRRLGEFETVALTKECSALLTNKIPQKLKDPGSFTIPCSIGGKEVGHALCDLGASINLMPLSIFKKLGIGEARPTTVTLQLADRSIAYPKGKIEDVLVKVDKFIFPADFVILDYEADRETPIILGRPFLATGRTLIDVQKGELTMRVHDQEVTVNVFKSLKYVDTEHCMAVRMINDDLSFDPVGWESDHCDSDLDETFEDDCSEVIAAFEQLDFKGRDIQLPSVEQPPDLELKPLPSHLKYAYLAEDDKLPVIISSKLSEDQEQQLINLLKKHKRAIGWTIADIKGISPSLCQHKINLESGHPGKVQPQRRLNPVMKEVVKKEVLKWLDAGIIYPIASSDWVSPVQCVPKKGGTTVVTNEKNELIPTRIVTGWRICMDYRQLNLATKKDHFPLPFIDQMLDRLAGNEFYCFLDGYSGYNQIHIAPEDQEKTTFTCPFGTFAFRRMPFGLCNAPATFQRCMMAIFTDMIEDTIEVFMDDFSVIGSSFEVCLENLEKSLVRCETHDLVLNWEKCHFMVEEGIVLGHLVSKRGLEVDKAKLEVIEQLPEPTTVKGIRSFLGHAGFYRRFIKDFSKITKPLCTLLQQDQEFIFSQECREAFEKLKKALVTAPIVTTPDWTLPFEVMCDASEWAIGAVLGQRKDKVFHPIYYASKTLIEAQINYTVTEKELLAVVFAFDRFRSYLVGTKVIVHTDHAAIKYLISKADSKPRLIRWVLLLQEFDLEIVDRKGSSNQVADHLSRLEKIVSTAEPTEVREKFPDEQLLAVQHHDNFPWYADIANFLACGTKPHGMKGQPLKKFLHDCRQYVWDDPFLYKIGTDQLLRRCVHGSEQHQILDACHSSQFGGHFGGQRTAAKILQSGFFWPTVFKDSHEFVRNCEPCQRTGNISARNEMPLNNILEVELFDVWGIDFMGPFPNSNNNHYILVAVDYVSKWVEAVACHSNDANTVVKFLHKNIFTRFGTPRALISDEGTHFVNKIMSAVLAKYDIQHRVATAYHPQTNGLAELSNREIKGILEKVVKPHRKDWSVKLDDALWAYRTAYKTPLGMSPFKLVFGKNCHLPIELEHKAYWALRELNMSEDAAGTKRSLQLHELEELRYQSYENAKLYKEKTKMWHDRRINHREFAEGQQVLLFNSRLKMFPGKLKSRWTGPYTVVKVSPYGTLDLLATQTGEIFKVNGHRVKHFLSDSAHSPVHSDE</sequence>
<dbReference type="CDD" id="cd01647">
    <property type="entry name" value="RT_LTR"/>
    <property type="match status" value="1"/>
</dbReference>
<feature type="region of interest" description="Disordered" evidence="8">
    <location>
        <begin position="473"/>
        <end position="492"/>
    </location>
</feature>
<dbReference type="Gene3D" id="3.10.10.10">
    <property type="entry name" value="HIV Type 1 Reverse Transcriptase, subunit A, domain 1"/>
    <property type="match status" value="1"/>
</dbReference>